<dbReference type="InterPro" id="IPR036804">
    <property type="entry name" value="CheR_N_sf"/>
</dbReference>
<dbReference type="InterPro" id="IPR022641">
    <property type="entry name" value="CheR_N"/>
</dbReference>
<keyword evidence="2" id="KW-0808">Transferase</keyword>
<gene>
    <name evidence="2" type="ORF">FTV88_1712</name>
</gene>
<accession>A0A5Q2N6B9</accession>
<evidence type="ECO:0000313" key="2">
    <source>
        <dbReference type="EMBL" id="QGG47810.1"/>
    </source>
</evidence>
<keyword evidence="3" id="KW-1185">Reference proteome</keyword>
<name>A0A5Q2N6B9_9FIRM</name>
<dbReference type="Proteomes" id="UP000366051">
    <property type="component" value="Chromosome"/>
</dbReference>
<reference evidence="3" key="1">
    <citation type="submission" date="2019-11" db="EMBL/GenBank/DDBJ databases">
        <title>Genome sequence of Heliorestis convoluta strain HH, an alkaliphilic and minimalistic phototrophic bacterium from a soda lake in Egypt.</title>
        <authorList>
            <person name="Dewey E.D."/>
            <person name="Stokes L.M."/>
            <person name="Burchell B.M."/>
            <person name="Shaffer K.N."/>
            <person name="Huntington A.M."/>
            <person name="Baker J.M."/>
            <person name="Nadendla S."/>
            <person name="Giglio M.G."/>
            <person name="Touchman J.W."/>
            <person name="Blankenship R.E."/>
            <person name="Madigan M.T."/>
            <person name="Sattley W.M."/>
        </authorList>
    </citation>
    <scope>NUCLEOTIDE SEQUENCE [LARGE SCALE GENOMIC DNA]</scope>
    <source>
        <strain evidence="3">HH</strain>
    </source>
</reference>
<dbReference type="AlphaFoldDB" id="A0A5Q2N6B9"/>
<evidence type="ECO:0000259" key="1">
    <source>
        <dbReference type="Pfam" id="PF03705"/>
    </source>
</evidence>
<proteinExistence type="predicted"/>
<evidence type="ECO:0000313" key="3">
    <source>
        <dbReference type="Proteomes" id="UP000366051"/>
    </source>
</evidence>
<keyword evidence="2" id="KW-0489">Methyltransferase</keyword>
<sequence length="123" mass="14036">MVPVVLEGIQKLITKKTGLVFSESKIDILENTLKERMKQLKLSSLEGYYNLLLSAEPEGEAEWEQLYPLITIGESFFSVIKASFSCSNKEFFPKLYKEKKSKKKYPFGVPVVLREKNPTLSPS</sequence>
<dbReference type="GO" id="GO:0032259">
    <property type="term" value="P:methylation"/>
    <property type="evidence" value="ECO:0007669"/>
    <property type="project" value="UniProtKB-KW"/>
</dbReference>
<dbReference type="KEGG" id="hcv:FTV88_1712"/>
<protein>
    <submittedName>
        <fullName evidence="2">Chemotaxis protein methyltransferase CheR</fullName>
        <ecNumber evidence="2">2.1.1.80</ecNumber>
    </submittedName>
</protein>
<dbReference type="EC" id="2.1.1.80" evidence="2"/>
<feature type="domain" description="Chemotaxis receptor methyltransferase CheR N-terminal" evidence="1">
    <location>
        <begin position="7"/>
        <end position="54"/>
    </location>
</feature>
<dbReference type="Gene3D" id="1.10.155.10">
    <property type="entry name" value="Chemotaxis receptor methyltransferase CheR, N-terminal domain"/>
    <property type="match status" value="1"/>
</dbReference>
<dbReference type="EMBL" id="CP045875">
    <property type="protein sequence ID" value="QGG47810.1"/>
    <property type="molecule type" value="Genomic_DNA"/>
</dbReference>
<dbReference type="Pfam" id="PF03705">
    <property type="entry name" value="CheR_N"/>
    <property type="match status" value="1"/>
</dbReference>
<dbReference type="SUPFAM" id="SSF47757">
    <property type="entry name" value="Chemotaxis receptor methyltransferase CheR, N-terminal domain"/>
    <property type="match status" value="1"/>
</dbReference>
<dbReference type="GO" id="GO:0008983">
    <property type="term" value="F:protein-glutamate O-methyltransferase activity"/>
    <property type="evidence" value="ECO:0007669"/>
    <property type="project" value="UniProtKB-EC"/>
</dbReference>
<organism evidence="2 3">
    <name type="scientific">Heliorestis convoluta</name>
    <dbReference type="NCBI Taxonomy" id="356322"/>
    <lineage>
        <taxon>Bacteria</taxon>
        <taxon>Bacillati</taxon>
        <taxon>Bacillota</taxon>
        <taxon>Clostridia</taxon>
        <taxon>Eubacteriales</taxon>
        <taxon>Heliobacteriaceae</taxon>
        <taxon>Heliorestis</taxon>
    </lineage>
</organism>